<protein>
    <recommendedName>
        <fullName evidence="2">RNA methyltransferase</fullName>
        <ecNumber evidence="2">2.1.1.-</ecNumber>
    </recommendedName>
</protein>
<dbReference type="CDD" id="cd02440">
    <property type="entry name" value="AdoMet_MTases"/>
    <property type="match status" value="1"/>
</dbReference>
<proteinExistence type="inferred from homology"/>
<dbReference type="PROSITE" id="PS51515">
    <property type="entry name" value="BIN3_SAM"/>
    <property type="match status" value="1"/>
</dbReference>
<comment type="caution">
    <text evidence="5">The sequence shown here is derived from an EMBL/GenBank/DDBJ whole genome shotgun (WGS) entry which is preliminary data.</text>
</comment>
<sequence>MPSILQNIQTFFYVAYCYIHLGWIYYNRWLFDPRPKPNNPRVHSIVILGDDHAMGYGDWAMLGNPAGLAHKLPQLFPKEATLRQRWIVLSRGRWHTTTEEWLPESESKEKIKPRILSAMMNEPKIQTAEIFVIIVGSEDVRTKTITPKQSLHNIQAICAYILKCSTIAKPPTIFIASIPTAGDDQLLNEAQIKANEERNRLIEEWLSNPPANVLAGPKIDLTNFEYDRADIYCKDKRHFNTHGYHRVAKDILLAIKSEMVKREFGVFKAELGLDYEDEGATERVTLEKELKPPPPNYKLYSNFVRTRRISPPNVPTSLRASTTTALRHRAVMTDSMEPDELVEPATSNPATVPKENPYLARLTAARPQKPRRRFPPVSKPKEPKEEAETEMTGTQETEGSQRSGDMQTGDEEVNWEKDEPREARSEGVRKRVWEELEKFPYGNYRSYYSSRRKTESLNDMRVPLLQKEWFEGKSVLDIGCNSGQFTVEIALRFSPRLITGVDIDGDLINMAHQTLRLQHSLLVPPSKRPAVFAHDDDHLFQYFPRSMPLMFGKIPVDWMSEKGAAAHDGLPRFPTNVKFRVSGDWTTEEVDETGVYDAPKYHQVDPPSWGRRRDQGLLSQDPSRAQAGREVCARATGVGDIQAEEQMVGGVPTFVLLLLFCCCCSDRQG</sequence>
<dbReference type="Gene3D" id="3.40.50.150">
    <property type="entry name" value="Vaccinia Virus protein VP39"/>
    <property type="match status" value="1"/>
</dbReference>
<dbReference type="GO" id="GO:0017069">
    <property type="term" value="F:snRNA binding"/>
    <property type="evidence" value="ECO:0007669"/>
    <property type="project" value="TreeGrafter"/>
</dbReference>
<feature type="domain" description="Bin3-type SAM" evidence="4">
    <location>
        <begin position="459"/>
        <end position="669"/>
    </location>
</feature>
<evidence type="ECO:0000256" key="2">
    <source>
        <dbReference type="RuleBase" id="RU367087"/>
    </source>
</evidence>
<dbReference type="SUPFAM" id="SSF53335">
    <property type="entry name" value="S-adenosyl-L-methionine-dependent methyltransferases"/>
    <property type="match status" value="1"/>
</dbReference>
<dbReference type="GO" id="GO:0032259">
    <property type="term" value="P:methylation"/>
    <property type="evidence" value="ECO:0007669"/>
    <property type="project" value="UniProtKB-KW"/>
</dbReference>
<feature type="compositionally biased region" description="Basic and acidic residues" evidence="3">
    <location>
        <begin position="414"/>
        <end position="425"/>
    </location>
</feature>
<dbReference type="CDD" id="cd00229">
    <property type="entry name" value="SGNH_hydrolase"/>
    <property type="match status" value="1"/>
</dbReference>
<dbReference type="GO" id="GO:0008171">
    <property type="term" value="F:O-methyltransferase activity"/>
    <property type="evidence" value="ECO:0007669"/>
    <property type="project" value="UniProtKB-UniRule"/>
</dbReference>
<reference evidence="5 6" key="1">
    <citation type="journal article" date="2018" name="New Phytol.">
        <title>Phylogenomics of Endogonaceae and evolution of mycorrhizas within Mucoromycota.</title>
        <authorList>
            <person name="Chang Y."/>
            <person name="Desiro A."/>
            <person name="Na H."/>
            <person name="Sandor L."/>
            <person name="Lipzen A."/>
            <person name="Clum A."/>
            <person name="Barry K."/>
            <person name="Grigoriev I.V."/>
            <person name="Martin F.M."/>
            <person name="Stajich J.E."/>
            <person name="Smith M.E."/>
            <person name="Bonito G."/>
            <person name="Spatafora J.W."/>
        </authorList>
    </citation>
    <scope>NUCLEOTIDE SEQUENCE [LARGE SCALE GENOMIC DNA]</scope>
    <source>
        <strain evidence="5 6">GMNB39</strain>
    </source>
</reference>
<dbReference type="Proteomes" id="UP000268093">
    <property type="component" value="Unassembled WGS sequence"/>
</dbReference>
<dbReference type="PANTHER" id="PTHR12315:SF0">
    <property type="entry name" value="7SK SNRNA METHYLPHOSPHATE CAPPING ENZYME"/>
    <property type="match status" value="1"/>
</dbReference>
<feature type="region of interest" description="Disordered" evidence="3">
    <location>
        <begin position="337"/>
        <end position="425"/>
    </location>
</feature>
<keyword evidence="1 2" id="KW-0949">S-adenosyl-L-methionine</keyword>
<dbReference type="OrthoDB" id="57748at2759"/>
<evidence type="ECO:0000256" key="3">
    <source>
        <dbReference type="SAM" id="MobiDB-lite"/>
    </source>
</evidence>
<dbReference type="InterPro" id="IPR039772">
    <property type="entry name" value="Bin3-like"/>
</dbReference>
<dbReference type="AlphaFoldDB" id="A0A433CYS9"/>
<gene>
    <name evidence="5" type="ORF">BC936DRAFT_136797</name>
</gene>
<keyword evidence="2" id="KW-0808">Transferase</keyword>
<keyword evidence="6" id="KW-1185">Reference proteome</keyword>
<name>A0A433CYS9_9FUNG</name>
<dbReference type="InterPro" id="IPR029063">
    <property type="entry name" value="SAM-dependent_MTases_sf"/>
</dbReference>
<dbReference type="SUPFAM" id="SSF52266">
    <property type="entry name" value="SGNH hydrolase"/>
    <property type="match status" value="1"/>
</dbReference>
<accession>A0A433CYS9</accession>
<dbReference type="EC" id="2.1.1.-" evidence="2"/>
<dbReference type="EMBL" id="RBNI01010408">
    <property type="protein sequence ID" value="RUP43740.1"/>
    <property type="molecule type" value="Genomic_DNA"/>
</dbReference>
<evidence type="ECO:0000313" key="5">
    <source>
        <dbReference type="EMBL" id="RUP43740.1"/>
    </source>
</evidence>
<evidence type="ECO:0000259" key="4">
    <source>
        <dbReference type="PROSITE" id="PS51515"/>
    </source>
</evidence>
<dbReference type="GO" id="GO:0040031">
    <property type="term" value="P:snRNA modification"/>
    <property type="evidence" value="ECO:0007669"/>
    <property type="project" value="TreeGrafter"/>
</dbReference>
<organism evidence="5 6">
    <name type="scientific">Jimgerdemannia flammicorona</name>
    <dbReference type="NCBI Taxonomy" id="994334"/>
    <lineage>
        <taxon>Eukaryota</taxon>
        <taxon>Fungi</taxon>
        <taxon>Fungi incertae sedis</taxon>
        <taxon>Mucoromycota</taxon>
        <taxon>Mucoromycotina</taxon>
        <taxon>Endogonomycetes</taxon>
        <taxon>Endogonales</taxon>
        <taxon>Endogonaceae</taxon>
        <taxon>Jimgerdemannia</taxon>
    </lineage>
</organism>
<comment type="similarity">
    <text evidence="2">Belongs to the methyltransferase superfamily.</text>
</comment>
<keyword evidence="2" id="KW-0489">Methyltransferase</keyword>
<dbReference type="Gene3D" id="3.40.50.1110">
    <property type="entry name" value="SGNH hydrolase"/>
    <property type="match status" value="1"/>
</dbReference>
<evidence type="ECO:0000256" key="1">
    <source>
        <dbReference type="PROSITE-ProRule" id="PRU00848"/>
    </source>
</evidence>
<feature type="region of interest" description="Disordered" evidence="3">
    <location>
        <begin position="600"/>
        <end position="625"/>
    </location>
</feature>
<dbReference type="InterPro" id="IPR024160">
    <property type="entry name" value="BIN3_SAM-bd_dom"/>
</dbReference>
<dbReference type="InterPro" id="IPR036514">
    <property type="entry name" value="SGNH_hydro_sf"/>
</dbReference>
<evidence type="ECO:0000313" key="6">
    <source>
        <dbReference type="Proteomes" id="UP000268093"/>
    </source>
</evidence>
<dbReference type="PANTHER" id="PTHR12315">
    <property type="entry name" value="BICOID-INTERACTING PROTEIN RELATED"/>
    <property type="match status" value="1"/>
</dbReference>
<dbReference type="GO" id="GO:0008173">
    <property type="term" value="F:RNA methyltransferase activity"/>
    <property type="evidence" value="ECO:0007669"/>
    <property type="project" value="UniProtKB-UniRule"/>
</dbReference>